<organism evidence="4 5">
    <name type="scientific">Sagittula stellata (strain ATCC 700073 / DSM 11524 / E-37)</name>
    <dbReference type="NCBI Taxonomy" id="388399"/>
    <lineage>
        <taxon>Bacteria</taxon>
        <taxon>Pseudomonadati</taxon>
        <taxon>Pseudomonadota</taxon>
        <taxon>Alphaproteobacteria</taxon>
        <taxon>Rhodobacterales</taxon>
        <taxon>Roseobacteraceae</taxon>
        <taxon>Sagittula</taxon>
    </lineage>
</organism>
<evidence type="ECO:0000313" key="5">
    <source>
        <dbReference type="Proteomes" id="UP000005713"/>
    </source>
</evidence>
<feature type="domain" description="Flavodoxin-like fold" evidence="3">
    <location>
        <begin position="1"/>
        <end position="135"/>
    </location>
</feature>
<keyword evidence="5" id="KW-1185">Reference proteome</keyword>
<dbReference type="OrthoDB" id="9798454at2"/>
<comment type="caution">
    <text evidence="4">The sequence shown here is derived from an EMBL/GenBank/DDBJ whole genome shotgun (WGS) entry which is preliminary data.</text>
</comment>
<accession>A3K2C0</accession>
<comment type="similarity">
    <text evidence="1">Belongs to the NAD(P)H dehydrogenase (quinone) family.</text>
</comment>
<dbReference type="InterPro" id="IPR003680">
    <property type="entry name" value="Flavodoxin_fold"/>
</dbReference>
<reference evidence="4 5" key="1">
    <citation type="submission" date="2006-06" db="EMBL/GenBank/DDBJ databases">
        <authorList>
            <person name="Moran M.A."/>
            <person name="Ferriera S."/>
            <person name="Johnson J."/>
            <person name="Kravitz S."/>
            <person name="Beeson K."/>
            <person name="Sutton G."/>
            <person name="Rogers Y.-H."/>
            <person name="Friedman R."/>
            <person name="Frazier M."/>
            <person name="Venter J.C."/>
        </authorList>
    </citation>
    <scope>NUCLEOTIDE SEQUENCE [LARGE SCALE GENOMIC DNA]</scope>
    <source>
        <strain evidence="4 5">E-37</strain>
    </source>
</reference>
<dbReference type="InterPro" id="IPR029039">
    <property type="entry name" value="Flavoprotein-like_sf"/>
</dbReference>
<dbReference type="InterPro" id="IPR051545">
    <property type="entry name" value="NAD(P)H_dehydrogenase_qn"/>
</dbReference>
<evidence type="ECO:0000313" key="4">
    <source>
        <dbReference type="EMBL" id="EBA09066.1"/>
    </source>
</evidence>
<dbReference type="EMBL" id="AAYA01000004">
    <property type="protein sequence ID" value="EBA09066.1"/>
    <property type="molecule type" value="Genomic_DNA"/>
</dbReference>
<keyword evidence="2" id="KW-0560">Oxidoreductase</keyword>
<dbReference type="PANTHER" id="PTHR10204">
    <property type="entry name" value="NAD P H OXIDOREDUCTASE-RELATED"/>
    <property type="match status" value="1"/>
</dbReference>
<dbReference type="eggNOG" id="COG2249">
    <property type="taxonomic scope" value="Bacteria"/>
</dbReference>
<dbReference type="Pfam" id="PF02525">
    <property type="entry name" value="Flavodoxin_2"/>
    <property type="match status" value="1"/>
</dbReference>
<name>A3K2C0_SAGS3</name>
<evidence type="ECO:0000256" key="2">
    <source>
        <dbReference type="ARBA" id="ARBA00023002"/>
    </source>
</evidence>
<protein>
    <submittedName>
        <fullName evidence="4">Probable NAD(P)H dehydrogenase (Quinone) protein</fullName>
    </submittedName>
</protein>
<dbReference type="AlphaFoldDB" id="A3K2C0"/>
<dbReference type="RefSeq" id="WP_005858128.1">
    <property type="nucleotide sequence ID" value="NZ_AAYA01000004.1"/>
</dbReference>
<dbReference type="PANTHER" id="PTHR10204:SF34">
    <property type="entry name" value="NAD(P)H DEHYDROGENASE [QUINONE] 1 ISOFORM 1"/>
    <property type="match status" value="1"/>
</dbReference>
<dbReference type="GO" id="GO:0005829">
    <property type="term" value="C:cytosol"/>
    <property type="evidence" value="ECO:0007669"/>
    <property type="project" value="TreeGrafter"/>
</dbReference>
<evidence type="ECO:0000259" key="3">
    <source>
        <dbReference type="Pfam" id="PF02525"/>
    </source>
</evidence>
<dbReference type="Proteomes" id="UP000005713">
    <property type="component" value="Unassembled WGS sequence"/>
</dbReference>
<proteinExistence type="inferred from homology"/>
<dbReference type="GO" id="GO:0003955">
    <property type="term" value="F:NAD(P)H dehydrogenase (quinone) activity"/>
    <property type="evidence" value="ECO:0007669"/>
    <property type="project" value="TreeGrafter"/>
</dbReference>
<dbReference type="SUPFAM" id="SSF52218">
    <property type="entry name" value="Flavoproteins"/>
    <property type="match status" value="1"/>
</dbReference>
<gene>
    <name evidence="4" type="ORF">SSE37_05450</name>
</gene>
<sequence length="195" mass="22095">MRLLMVIAHPLKDSLSHRFADRLSRDLTRRGHDVSVRDLYAEGFAPALTADERRAYYRTPFGDDAGLKTFDGMVLLFPTWWFGLPAILKGWIDRSFLPGVAYDHDPALGTLRPGLPNLKAVLTVTTMGAPAWYDRLVARRPVYRALKYGVFKPCAPKARFRFLALNGAEKITKPRLDGFENRLARVATHLFPKEP</sequence>
<dbReference type="Gene3D" id="3.40.50.360">
    <property type="match status" value="1"/>
</dbReference>
<evidence type="ECO:0000256" key="1">
    <source>
        <dbReference type="ARBA" id="ARBA00006252"/>
    </source>
</evidence>